<evidence type="ECO:0000313" key="2">
    <source>
        <dbReference type="Proteomes" id="UP000828390"/>
    </source>
</evidence>
<accession>A0A9D4CDK7</accession>
<dbReference type="Proteomes" id="UP000828390">
    <property type="component" value="Unassembled WGS sequence"/>
</dbReference>
<sequence length="190" mass="21282">MSAPCWLKKVSPIYIPMSGQHRAVLHSRSRADIHTNVGPTSSRVALPISGRCNYRCRADIHTDSLYLPRFMSYLQGTQTHEYSISLLWKSSELQCSGPNPDSRESNLKNSYLALVRSKLKYASVVWDQLHQTDIDRLERVQFSAAMFITIGLCHRHASKAGPPTTPRPTTSPQADALVQDGERALTIHPN</sequence>
<reference evidence="1" key="2">
    <citation type="submission" date="2020-11" db="EMBL/GenBank/DDBJ databases">
        <authorList>
            <person name="McCartney M.A."/>
            <person name="Auch B."/>
            <person name="Kono T."/>
            <person name="Mallez S."/>
            <person name="Becker A."/>
            <person name="Gohl D.M."/>
            <person name="Silverstein K.A.T."/>
            <person name="Koren S."/>
            <person name="Bechman K.B."/>
            <person name="Herman A."/>
            <person name="Abrahante J.E."/>
            <person name="Garbe J."/>
        </authorList>
    </citation>
    <scope>NUCLEOTIDE SEQUENCE</scope>
    <source>
        <strain evidence="1">Duluth1</strain>
        <tissue evidence="1">Whole animal</tissue>
    </source>
</reference>
<proteinExistence type="predicted"/>
<gene>
    <name evidence="1" type="ORF">DPMN_065173</name>
</gene>
<dbReference type="AlphaFoldDB" id="A0A9D4CDK7"/>
<organism evidence="1 2">
    <name type="scientific">Dreissena polymorpha</name>
    <name type="common">Zebra mussel</name>
    <name type="synonym">Mytilus polymorpha</name>
    <dbReference type="NCBI Taxonomy" id="45954"/>
    <lineage>
        <taxon>Eukaryota</taxon>
        <taxon>Metazoa</taxon>
        <taxon>Spiralia</taxon>
        <taxon>Lophotrochozoa</taxon>
        <taxon>Mollusca</taxon>
        <taxon>Bivalvia</taxon>
        <taxon>Autobranchia</taxon>
        <taxon>Heteroconchia</taxon>
        <taxon>Euheterodonta</taxon>
        <taxon>Imparidentia</taxon>
        <taxon>Neoheterodontei</taxon>
        <taxon>Myida</taxon>
        <taxon>Dreissenoidea</taxon>
        <taxon>Dreissenidae</taxon>
        <taxon>Dreissena</taxon>
    </lineage>
</organism>
<evidence type="ECO:0000313" key="1">
    <source>
        <dbReference type="EMBL" id="KAH3722217.1"/>
    </source>
</evidence>
<keyword evidence="2" id="KW-1185">Reference proteome</keyword>
<dbReference type="EMBL" id="JAIWYP010000013">
    <property type="protein sequence ID" value="KAH3722217.1"/>
    <property type="molecule type" value="Genomic_DNA"/>
</dbReference>
<name>A0A9D4CDK7_DREPO</name>
<reference evidence="1" key="1">
    <citation type="journal article" date="2019" name="bioRxiv">
        <title>The Genome of the Zebra Mussel, Dreissena polymorpha: A Resource for Invasive Species Research.</title>
        <authorList>
            <person name="McCartney M.A."/>
            <person name="Auch B."/>
            <person name="Kono T."/>
            <person name="Mallez S."/>
            <person name="Zhang Y."/>
            <person name="Obille A."/>
            <person name="Becker A."/>
            <person name="Abrahante J.E."/>
            <person name="Garbe J."/>
            <person name="Badalamenti J.P."/>
            <person name="Herman A."/>
            <person name="Mangelson H."/>
            <person name="Liachko I."/>
            <person name="Sullivan S."/>
            <person name="Sone E.D."/>
            <person name="Koren S."/>
            <person name="Silverstein K.A.T."/>
            <person name="Beckman K.B."/>
            <person name="Gohl D.M."/>
        </authorList>
    </citation>
    <scope>NUCLEOTIDE SEQUENCE</scope>
    <source>
        <strain evidence="1">Duluth1</strain>
        <tissue evidence="1">Whole animal</tissue>
    </source>
</reference>
<comment type="caution">
    <text evidence="1">The sequence shown here is derived from an EMBL/GenBank/DDBJ whole genome shotgun (WGS) entry which is preliminary data.</text>
</comment>
<protein>
    <submittedName>
        <fullName evidence="1">Uncharacterized protein</fullName>
    </submittedName>
</protein>